<dbReference type="EMBL" id="QYZP01000001">
    <property type="protein sequence ID" value="RJN32946.1"/>
    <property type="molecule type" value="Genomic_DNA"/>
</dbReference>
<dbReference type="PIRSF" id="PIRSF029755">
    <property type="entry name" value="UCP029755"/>
    <property type="match status" value="1"/>
</dbReference>
<dbReference type="SUPFAM" id="SSF160920">
    <property type="entry name" value="PSTPO5379-like"/>
    <property type="match status" value="1"/>
</dbReference>
<reference evidence="4 5" key="1">
    <citation type="submission" date="2018-09" db="EMBL/GenBank/DDBJ databases">
        <title>Nesterenkonia natronophila sp. nov., an alkaliphilic actinobacteriume isolated from a soda lake, and emended description of the genus Nesterenkonia.</title>
        <authorList>
            <person name="Menes R.J."/>
            <person name="Iriarte A."/>
        </authorList>
    </citation>
    <scope>NUCLEOTIDE SEQUENCE [LARGE SCALE GENOMIC DNA]</scope>
    <source>
        <strain evidence="4 5">M8</strain>
    </source>
</reference>
<proteinExistence type="inferred from homology"/>
<dbReference type="Proteomes" id="UP000266615">
    <property type="component" value="Unassembled WGS sequence"/>
</dbReference>
<accession>A0A3A4F565</accession>
<name>A0A3A4F565_9MICC</name>
<evidence type="ECO:0000256" key="3">
    <source>
        <dbReference type="HAMAP-Rule" id="MF_01830"/>
    </source>
</evidence>
<evidence type="ECO:0000313" key="4">
    <source>
        <dbReference type="EMBL" id="RJN32946.1"/>
    </source>
</evidence>
<dbReference type="InterPro" id="IPR038021">
    <property type="entry name" value="Putative_hydro-lyase"/>
</dbReference>
<dbReference type="OrthoDB" id="149585at2"/>
<dbReference type="Gene3D" id="3.30.2040.10">
    <property type="entry name" value="PSTPO5379-like domain"/>
    <property type="match status" value="1"/>
</dbReference>
<dbReference type="Pfam" id="PF07286">
    <property type="entry name" value="D-Glu_cyclase"/>
    <property type="match status" value="1"/>
</dbReference>
<evidence type="ECO:0000256" key="1">
    <source>
        <dbReference type="ARBA" id="ARBA00007896"/>
    </source>
</evidence>
<keyword evidence="2 3" id="KW-0456">Lyase</keyword>
<dbReference type="NCBIfam" id="NF003969">
    <property type="entry name" value="PRK05463.1"/>
    <property type="match status" value="1"/>
</dbReference>
<dbReference type="InterPro" id="IPR016938">
    <property type="entry name" value="UPF0317"/>
</dbReference>
<dbReference type="HAMAP" id="MF_01830">
    <property type="entry name" value="Hydro_lyase"/>
    <property type="match status" value="1"/>
</dbReference>
<sequence>MNTTDHPAPAETTPEQARALFRKGLRRPTTGYSAGYAQANLIAVPREQAFDMLLFAQRNPKSCPVLGVLEAGQHSSELLTGGDIRTDIPAYRVYKNGELVAEPDHVIDVWREDLVAFLIGCSFTFEAPLLEAGLPVAHIDQGTNVPMYRTDRQCQSAGTLSGPLVVSMRPFPPESIATAVRITSRYPGVHGAPVHIGAPEGLGISDLQAPDFGSPVHIPEGWIPVFWACGVTPQAAVMQSSPELAISHAPGHMLITDLPNSQLQVP</sequence>
<gene>
    <name evidence="4" type="ORF">D3250_03835</name>
</gene>
<protein>
    <recommendedName>
        <fullName evidence="3">Putative hydro-lyase D3250_03835</fullName>
        <ecNumber evidence="3">4.2.1.-</ecNumber>
    </recommendedName>
</protein>
<dbReference type="PANTHER" id="PTHR32022">
    <property type="entry name" value="D-GLUTAMATE CYCLASE, MITOCHONDRIAL"/>
    <property type="match status" value="1"/>
</dbReference>
<dbReference type="RefSeq" id="WP_119901990.1">
    <property type="nucleotide sequence ID" value="NZ_QYZP01000001.1"/>
</dbReference>
<dbReference type="GO" id="GO:0016829">
    <property type="term" value="F:lyase activity"/>
    <property type="evidence" value="ECO:0007669"/>
    <property type="project" value="UniProtKB-KW"/>
</dbReference>
<comment type="similarity">
    <text evidence="1 3">Belongs to the D-glutamate cyclase family.</text>
</comment>
<dbReference type="EC" id="4.2.1.-" evidence="3"/>
<evidence type="ECO:0000256" key="2">
    <source>
        <dbReference type="ARBA" id="ARBA00023239"/>
    </source>
</evidence>
<comment type="caution">
    <text evidence="4">The sequence shown here is derived from an EMBL/GenBank/DDBJ whole genome shotgun (WGS) entry which is preliminary data.</text>
</comment>
<organism evidence="4 5">
    <name type="scientific">Nesterenkonia natronophila</name>
    <dbReference type="NCBI Taxonomy" id="2174932"/>
    <lineage>
        <taxon>Bacteria</taxon>
        <taxon>Bacillati</taxon>
        <taxon>Actinomycetota</taxon>
        <taxon>Actinomycetes</taxon>
        <taxon>Micrococcales</taxon>
        <taxon>Micrococcaceae</taxon>
        <taxon>Nesterenkonia</taxon>
    </lineage>
</organism>
<keyword evidence="5" id="KW-1185">Reference proteome</keyword>
<dbReference type="FunFam" id="3.30.2040.10:FF:000001">
    <property type="entry name" value="D-glutamate cyclase, mitochondrial"/>
    <property type="match status" value="1"/>
</dbReference>
<dbReference type="Gene3D" id="3.40.1640.10">
    <property type="entry name" value="PSTPO5379-like"/>
    <property type="match status" value="1"/>
</dbReference>
<dbReference type="InterPro" id="IPR009906">
    <property type="entry name" value="D-Glu_cyclase"/>
</dbReference>
<dbReference type="AlphaFoldDB" id="A0A3A4F565"/>
<evidence type="ECO:0000313" key="5">
    <source>
        <dbReference type="Proteomes" id="UP000266615"/>
    </source>
</evidence>
<dbReference type="PANTHER" id="PTHR32022:SF10">
    <property type="entry name" value="D-GLUTAMATE CYCLASE, MITOCHONDRIAL"/>
    <property type="match status" value="1"/>
</dbReference>